<dbReference type="InterPro" id="IPR011006">
    <property type="entry name" value="CheY-like_superfamily"/>
</dbReference>
<reference evidence="7" key="1">
    <citation type="submission" date="2018-05" db="EMBL/GenBank/DDBJ databases">
        <title>Complete Genome Sequence of Methylobacterium sp. 17SD2-17.</title>
        <authorList>
            <person name="Srinivasan S."/>
        </authorList>
    </citation>
    <scope>NUCLEOTIDE SEQUENCE [LARGE SCALE GENOMIC DNA]</scope>
    <source>
        <strain evidence="7">17SD2-17</strain>
    </source>
</reference>
<name>A0A2U8WB22_9HYPH</name>
<evidence type="ECO:0000256" key="3">
    <source>
        <dbReference type="ARBA" id="ARBA00023163"/>
    </source>
</evidence>
<evidence type="ECO:0000259" key="5">
    <source>
        <dbReference type="PROSITE" id="PS50110"/>
    </source>
</evidence>
<evidence type="ECO:0000256" key="1">
    <source>
        <dbReference type="ARBA" id="ARBA00022553"/>
    </source>
</evidence>
<dbReference type="Proteomes" id="UP000245926">
    <property type="component" value="Chromosome"/>
</dbReference>
<feature type="domain" description="Response regulatory" evidence="5">
    <location>
        <begin position="13"/>
        <end position="127"/>
    </location>
</feature>
<keyword evidence="2" id="KW-0805">Transcription regulation</keyword>
<gene>
    <name evidence="6" type="ORF">DK389_21695</name>
</gene>
<evidence type="ECO:0000313" key="6">
    <source>
        <dbReference type="EMBL" id="AWN42640.1"/>
    </source>
</evidence>
<dbReference type="AlphaFoldDB" id="A0A2U8WB22"/>
<dbReference type="SUPFAM" id="SSF52172">
    <property type="entry name" value="CheY-like"/>
    <property type="match status" value="1"/>
</dbReference>
<evidence type="ECO:0000256" key="2">
    <source>
        <dbReference type="ARBA" id="ARBA00023015"/>
    </source>
</evidence>
<proteinExistence type="predicted"/>
<accession>A0A2U8WB22</accession>
<dbReference type="EMBL" id="CP029550">
    <property type="protein sequence ID" value="AWN42640.1"/>
    <property type="molecule type" value="Genomic_DNA"/>
</dbReference>
<evidence type="ECO:0000256" key="4">
    <source>
        <dbReference type="PROSITE-ProRule" id="PRU00169"/>
    </source>
</evidence>
<dbReference type="SMART" id="SM00448">
    <property type="entry name" value="REC"/>
    <property type="match status" value="1"/>
</dbReference>
<feature type="modified residue" description="4-aspartylphosphate" evidence="4">
    <location>
        <position position="63"/>
    </location>
</feature>
<sequence length="142" mass="15311">MPCRSCPLSQNLRVLIVEDEYLVASYLTDLVEEAGHEVIAAVETGESAQERLMDGGIDLAILDIKLQGILTGIDVARIARARLIPHVFVSGSGDPTTRTAAEATGPVAFIQKPLDQRQLDAVFTKLLREAVNPQESSSLASR</sequence>
<dbReference type="OrthoDB" id="7060229at2"/>
<dbReference type="Gene3D" id="3.40.50.2300">
    <property type="match status" value="1"/>
</dbReference>
<dbReference type="Pfam" id="PF00072">
    <property type="entry name" value="Response_reg"/>
    <property type="match status" value="1"/>
</dbReference>
<dbReference type="PROSITE" id="PS50110">
    <property type="entry name" value="RESPONSE_REGULATORY"/>
    <property type="match status" value="1"/>
</dbReference>
<organism evidence="6 7">
    <name type="scientific">Methylobacterium durans</name>
    <dbReference type="NCBI Taxonomy" id="2202825"/>
    <lineage>
        <taxon>Bacteria</taxon>
        <taxon>Pseudomonadati</taxon>
        <taxon>Pseudomonadota</taxon>
        <taxon>Alphaproteobacteria</taxon>
        <taxon>Hyphomicrobiales</taxon>
        <taxon>Methylobacteriaceae</taxon>
        <taxon>Methylobacterium</taxon>
    </lineage>
</organism>
<dbReference type="GO" id="GO:0000160">
    <property type="term" value="P:phosphorelay signal transduction system"/>
    <property type="evidence" value="ECO:0007669"/>
    <property type="project" value="InterPro"/>
</dbReference>
<dbReference type="KEGG" id="mets:DK389_21695"/>
<dbReference type="PANTHER" id="PTHR44591:SF3">
    <property type="entry name" value="RESPONSE REGULATORY DOMAIN-CONTAINING PROTEIN"/>
    <property type="match status" value="1"/>
</dbReference>
<evidence type="ECO:0000313" key="7">
    <source>
        <dbReference type="Proteomes" id="UP000245926"/>
    </source>
</evidence>
<protein>
    <submittedName>
        <fullName evidence="6">Response regulator</fullName>
    </submittedName>
</protein>
<keyword evidence="3" id="KW-0804">Transcription</keyword>
<keyword evidence="1 4" id="KW-0597">Phosphoprotein</keyword>
<keyword evidence="7" id="KW-1185">Reference proteome</keyword>
<dbReference type="InterPro" id="IPR001789">
    <property type="entry name" value="Sig_transdc_resp-reg_receiver"/>
</dbReference>
<dbReference type="InterPro" id="IPR050595">
    <property type="entry name" value="Bact_response_regulator"/>
</dbReference>
<dbReference type="PANTHER" id="PTHR44591">
    <property type="entry name" value="STRESS RESPONSE REGULATOR PROTEIN 1"/>
    <property type="match status" value="1"/>
</dbReference>